<dbReference type="AlphaFoldDB" id="A0AAD6U7K9"/>
<dbReference type="EMBL" id="JARJCN010000018">
    <property type="protein sequence ID" value="KAJ7092390.1"/>
    <property type="molecule type" value="Genomic_DNA"/>
</dbReference>
<name>A0AAD6U7K9_9AGAR</name>
<keyword evidence="3" id="KW-1185">Reference proteome</keyword>
<dbReference type="Proteomes" id="UP001222325">
    <property type="component" value="Unassembled WGS sequence"/>
</dbReference>
<evidence type="ECO:0000313" key="3">
    <source>
        <dbReference type="Proteomes" id="UP001222325"/>
    </source>
</evidence>
<reference evidence="2" key="1">
    <citation type="submission" date="2023-03" db="EMBL/GenBank/DDBJ databases">
        <title>Massive genome expansion in bonnet fungi (Mycena s.s.) driven by repeated elements and novel gene families across ecological guilds.</title>
        <authorList>
            <consortium name="Lawrence Berkeley National Laboratory"/>
            <person name="Harder C.B."/>
            <person name="Miyauchi S."/>
            <person name="Viragh M."/>
            <person name="Kuo A."/>
            <person name="Thoen E."/>
            <person name="Andreopoulos B."/>
            <person name="Lu D."/>
            <person name="Skrede I."/>
            <person name="Drula E."/>
            <person name="Henrissat B."/>
            <person name="Morin E."/>
            <person name="Kohler A."/>
            <person name="Barry K."/>
            <person name="LaButti K."/>
            <person name="Morin E."/>
            <person name="Salamov A."/>
            <person name="Lipzen A."/>
            <person name="Mereny Z."/>
            <person name="Hegedus B."/>
            <person name="Baldrian P."/>
            <person name="Stursova M."/>
            <person name="Weitz H."/>
            <person name="Taylor A."/>
            <person name="Grigoriev I.V."/>
            <person name="Nagy L.G."/>
            <person name="Martin F."/>
            <person name="Kauserud H."/>
        </authorList>
    </citation>
    <scope>NUCLEOTIDE SEQUENCE</scope>
    <source>
        <strain evidence="2">CBHHK173m</strain>
    </source>
</reference>
<evidence type="ECO:0000256" key="1">
    <source>
        <dbReference type="SAM" id="MobiDB-lite"/>
    </source>
</evidence>
<feature type="region of interest" description="Disordered" evidence="1">
    <location>
        <begin position="119"/>
        <end position="176"/>
    </location>
</feature>
<comment type="caution">
    <text evidence="2">The sequence shown here is derived from an EMBL/GenBank/DDBJ whole genome shotgun (WGS) entry which is preliminary data.</text>
</comment>
<accession>A0AAD6U7K9</accession>
<protein>
    <submittedName>
        <fullName evidence="2">Uncharacterized protein</fullName>
    </submittedName>
</protein>
<gene>
    <name evidence="2" type="ORF">B0H15DRAFT_973308</name>
</gene>
<organism evidence="2 3">
    <name type="scientific">Mycena belliarum</name>
    <dbReference type="NCBI Taxonomy" id="1033014"/>
    <lineage>
        <taxon>Eukaryota</taxon>
        <taxon>Fungi</taxon>
        <taxon>Dikarya</taxon>
        <taxon>Basidiomycota</taxon>
        <taxon>Agaricomycotina</taxon>
        <taxon>Agaricomycetes</taxon>
        <taxon>Agaricomycetidae</taxon>
        <taxon>Agaricales</taxon>
        <taxon>Marasmiineae</taxon>
        <taxon>Mycenaceae</taxon>
        <taxon>Mycena</taxon>
    </lineage>
</organism>
<evidence type="ECO:0000313" key="2">
    <source>
        <dbReference type="EMBL" id="KAJ7092390.1"/>
    </source>
</evidence>
<proteinExistence type="predicted"/>
<sequence>MPAANSRHPLSNYCCHRSRSRDAGAVSACYISRENEHSCTCSGDRVTLRRRTFVRSWNSPGITWSYVLWCDTTNAWSWGRKLATESVNASAALRGAGVLDRGFREDTGDVVEAQAAQLPPGAPNEELEAQSGPPVSGPPARAGMTTYARIDEVAGPLRTRDRSGGQNARGEEPEVDEQWRVLKCSDWSVDFAARDVVGVERRAGEWGVGGSKVAGEREGEGEQYAAPLRAVAVQEIDQRPVRVLVGY</sequence>
<feature type="compositionally biased region" description="Basic and acidic residues" evidence="1">
    <location>
        <begin position="158"/>
        <end position="176"/>
    </location>
</feature>